<dbReference type="Pfam" id="PF18935">
    <property type="entry name" value="DUF5683"/>
    <property type="match status" value="1"/>
</dbReference>
<dbReference type="RefSeq" id="WP_090883612.1">
    <property type="nucleotide sequence ID" value="NZ_FOGG01000008.1"/>
</dbReference>
<feature type="chain" id="PRO_5011565739" description="DUF5683 domain-containing protein" evidence="1">
    <location>
        <begin position="24"/>
        <end position="234"/>
    </location>
</feature>
<evidence type="ECO:0000256" key="1">
    <source>
        <dbReference type="SAM" id="SignalP"/>
    </source>
</evidence>
<gene>
    <name evidence="3" type="ORF">SAMN04488023_108145</name>
</gene>
<feature type="domain" description="DUF5683" evidence="2">
    <location>
        <begin position="66"/>
        <end position="234"/>
    </location>
</feature>
<organism evidence="3 4">
    <name type="scientific">Pedobacter rhizosphaerae</name>
    <dbReference type="NCBI Taxonomy" id="390241"/>
    <lineage>
        <taxon>Bacteria</taxon>
        <taxon>Pseudomonadati</taxon>
        <taxon>Bacteroidota</taxon>
        <taxon>Sphingobacteriia</taxon>
        <taxon>Sphingobacteriales</taxon>
        <taxon>Sphingobacteriaceae</taxon>
        <taxon>Pedobacter</taxon>
    </lineage>
</organism>
<accession>A0A1H9NVK8</accession>
<protein>
    <recommendedName>
        <fullName evidence="2">DUF5683 domain-containing protein</fullName>
    </recommendedName>
</protein>
<dbReference type="Proteomes" id="UP000199572">
    <property type="component" value="Unassembled WGS sequence"/>
</dbReference>
<evidence type="ECO:0000259" key="2">
    <source>
        <dbReference type="Pfam" id="PF18935"/>
    </source>
</evidence>
<dbReference type="InterPro" id="IPR043738">
    <property type="entry name" value="DUF5683"/>
</dbReference>
<dbReference type="EMBL" id="FOGG01000008">
    <property type="protein sequence ID" value="SER39980.1"/>
    <property type="molecule type" value="Genomic_DNA"/>
</dbReference>
<dbReference type="STRING" id="390241.SAMN04488023_108145"/>
<feature type="signal peptide" evidence="1">
    <location>
        <begin position="1"/>
        <end position="23"/>
    </location>
</feature>
<keyword evidence="4" id="KW-1185">Reference proteome</keyword>
<evidence type="ECO:0000313" key="4">
    <source>
        <dbReference type="Proteomes" id="UP000199572"/>
    </source>
</evidence>
<name>A0A1H9NVK8_9SPHI</name>
<dbReference type="OrthoDB" id="9813910at2"/>
<keyword evidence="1" id="KW-0732">Signal</keyword>
<proteinExistence type="predicted"/>
<sequence>MQINKLLILTFLFAIFLVNQASAQVKDTVLKSVDTLKSVKKPVVEPKVMTRQDSMKAKYVNPGKVAGRKAVFRSMIFPGLGQIYNLHLLNDGYGERAGKSQTGQRIYTIGKIGAIYGGLTVLTIAYIDNRQLYKRFLAEAQYREANPGKENDLTQYSDAGVISGKSTYKRNSQIVIFSYGLVYIANIVDAYVAARLHFFNIDDKLGFKVSPSVINSSNMYGFTANPAVKLSFTF</sequence>
<reference evidence="3 4" key="1">
    <citation type="submission" date="2016-10" db="EMBL/GenBank/DDBJ databases">
        <authorList>
            <person name="de Groot N.N."/>
        </authorList>
    </citation>
    <scope>NUCLEOTIDE SEQUENCE [LARGE SCALE GENOMIC DNA]</scope>
    <source>
        <strain evidence="3 4">DSM 18610</strain>
    </source>
</reference>
<evidence type="ECO:0000313" key="3">
    <source>
        <dbReference type="EMBL" id="SER39980.1"/>
    </source>
</evidence>
<dbReference type="AlphaFoldDB" id="A0A1H9NVK8"/>